<feature type="domain" description="Aldehyde oxidase/xanthine dehydrogenase a/b hammerhead" evidence="1">
    <location>
        <begin position="216"/>
        <end position="297"/>
    </location>
</feature>
<dbReference type="Proteomes" id="UP000003919">
    <property type="component" value="Unassembled WGS sequence"/>
</dbReference>
<dbReference type="HOGENOM" id="CLU_013917_0_0_10"/>
<dbReference type="Gene3D" id="3.30.365.10">
    <property type="entry name" value="Aldehyde oxidase/xanthine dehydrogenase, molybdopterin binding domain"/>
    <property type="match status" value="4"/>
</dbReference>
<keyword evidence="3" id="KW-1185">Reference proteome</keyword>
<dbReference type="InterPro" id="IPR012368">
    <property type="entry name" value="OxRdtase_Mopterin-bd_su_IorB"/>
</dbReference>
<evidence type="ECO:0000313" key="3">
    <source>
        <dbReference type="Proteomes" id="UP000003919"/>
    </source>
</evidence>
<dbReference type="PANTHER" id="PTHR47495">
    <property type="entry name" value="ALDEHYDE DEHYDROGENASE"/>
    <property type="match status" value="1"/>
</dbReference>
<dbReference type="Gene3D" id="3.90.1170.50">
    <property type="entry name" value="Aldehyde oxidase/xanthine dehydrogenase, a/b hammerhead"/>
    <property type="match status" value="1"/>
</dbReference>
<gene>
    <name evidence="2" type="ORF">ALPR1_14849</name>
</gene>
<dbReference type="SMART" id="SM01008">
    <property type="entry name" value="Ald_Xan_dh_C"/>
    <property type="match status" value="1"/>
</dbReference>
<accession>A3I0C1</accession>
<comment type="caution">
    <text evidence="2">The sequence shown here is derived from an EMBL/GenBank/DDBJ whole genome shotgun (WGS) entry which is preliminary data.</text>
</comment>
<proteinExistence type="predicted"/>
<dbReference type="PIRSF" id="PIRSF036389">
    <property type="entry name" value="IOR_B"/>
    <property type="match status" value="1"/>
</dbReference>
<dbReference type="SUPFAM" id="SSF56003">
    <property type="entry name" value="Molybdenum cofactor-binding domain"/>
    <property type="match status" value="2"/>
</dbReference>
<evidence type="ECO:0000259" key="1">
    <source>
        <dbReference type="SMART" id="SM01008"/>
    </source>
</evidence>
<dbReference type="RefSeq" id="WP_008201673.1">
    <property type="nucleotide sequence ID" value="NZ_CM001023.1"/>
</dbReference>
<dbReference type="AlphaFoldDB" id="A3I0C1"/>
<reference evidence="2 3" key="1">
    <citation type="journal article" date="2011" name="J. Bacteriol.">
        <title>Complete genome sequence of Algoriphagus sp. PR1, bacterial prey of a colony-forming choanoflagellate.</title>
        <authorList>
            <person name="Alegado R.A."/>
            <person name="Ferriera S."/>
            <person name="Nusbaum C."/>
            <person name="Young S.K."/>
            <person name="Zeng Q."/>
            <person name="Imamovic A."/>
            <person name="Fairclough S.R."/>
            <person name="King N."/>
        </authorList>
    </citation>
    <scope>NUCLEOTIDE SEQUENCE [LARGE SCALE GENOMIC DNA]</scope>
    <source>
        <strain evidence="2 3">PR1</strain>
    </source>
</reference>
<sequence length="739" mass="81420">MIELPKTSRRKFLRKIGYISVGFPLLSSCFAEQEQKMASRVDFEGDFPGNLRDASQVNAWLQVLEDGSVLIYSGKVELGQGIRMAVCQVAAEELDLELEQVEVHLAETEVTPDEGFTSGSGSIPGSAMAVRYAAATARQKLLELASNKLNTGVENLIFYGGKVKTKTGNKSLNFAEILDGAQIDMEVSKPVSIKDYAEYRYVGKSVPRKDIPKMVRGEEVYIQDLRFPGMVHARVLRPPSYQAQLDSLNTSGLNAAVSGVLKTHVSGSFVGVITEREFQAVKAVAYLRQNSEWTSETNLPAEEQLFDHLKSIAEPSREIRNKGDVLSASEGKNLFKAKYTKPYIMHGSIGPACGIALYDGKKLTVWSHSQGIYPMRRAMSAMLNMDENDIHVISAPGAGCFGHSTADDAAADAAILALAYPGKHVRVQWSRQDEHTWEPYGTAMIMEMEASLDDQGRISTWKSDIWTDSHSLRPDRDPATLIDARYLENPVQLKGRGYLGGGHRNADPYYSFPNMQVNAHFFDGPLRISSLRSLGSYSNIFAIESFMDELAEKAGIDPFEFRIKQLDDPRAIAVIQKLQQMCSSENMGDGEGVGMAFSRYKNNTAYAAVAAKIKVDKNEGTIELQKLWGVGDVGQIINLDGIKNQYEGGMIQAASWTLLEQVSFEKDKISSKNWSNYPIFRFIDVPQVEVAMIDRPEEKAEGGGEVSMPPTGAAIANAVYQASGKRVKNLPITAEKILS</sequence>
<dbReference type="eggNOG" id="COG1529">
    <property type="taxonomic scope" value="Bacteria"/>
</dbReference>
<dbReference type="STRING" id="388413.ALPR1_14849"/>
<dbReference type="InterPro" id="IPR008274">
    <property type="entry name" value="AldOxase/xan_DH_MoCoBD1"/>
</dbReference>
<dbReference type="InterPro" id="IPR046867">
    <property type="entry name" value="AldOxase/xan_DH_MoCoBD2"/>
</dbReference>
<protein>
    <submittedName>
        <fullName evidence="2">Aldehyde dehydrogenase</fullName>
    </submittedName>
</protein>
<name>A3I0C1_9BACT</name>
<dbReference type="Pfam" id="PF20256">
    <property type="entry name" value="MoCoBD_2"/>
    <property type="match status" value="2"/>
</dbReference>
<dbReference type="OrthoDB" id="605889at2"/>
<evidence type="ECO:0000313" key="2">
    <source>
        <dbReference type="EMBL" id="EAZ79917.1"/>
    </source>
</evidence>
<dbReference type="GO" id="GO:0016491">
    <property type="term" value="F:oxidoreductase activity"/>
    <property type="evidence" value="ECO:0007669"/>
    <property type="project" value="InterPro"/>
</dbReference>
<dbReference type="InterPro" id="IPR037165">
    <property type="entry name" value="AldOxase/xan_DH_Mopterin-bd_sf"/>
</dbReference>
<dbReference type="Pfam" id="PF02738">
    <property type="entry name" value="MoCoBD_1"/>
    <property type="match status" value="1"/>
</dbReference>
<organism evidence="2 3">
    <name type="scientific">Algoriphagus machipongonensis</name>
    <dbReference type="NCBI Taxonomy" id="388413"/>
    <lineage>
        <taxon>Bacteria</taxon>
        <taxon>Pseudomonadati</taxon>
        <taxon>Bacteroidota</taxon>
        <taxon>Cytophagia</taxon>
        <taxon>Cytophagales</taxon>
        <taxon>Cyclobacteriaceae</taxon>
        <taxon>Algoriphagus</taxon>
    </lineage>
</organism>
<dbReference type="PROSITE" id="PS51257">
    <property type="entry name" value="PROKAR_LIPOPROTEIN"/>
    <property type="match status" value="1"/>
</dbReference>
<dbReference type="PANTHER" id="PTHR47495:SF1">
    <property type="entry name" value="BLL3820 PROTEIN"/>
    <property type="match status" value="1"/>
</dbReference>
<dbReference type="InterPro" id="IPR052516">
    <property type="entry name" value="N-heterocyclic_Hydroxylase"/>
</dbReference>
<dbReference type="InterPro" id="IPR000674">
    <property type="entry name" value="Ald_Oxase/Xan_DH_a/b"/>
</dbReference>
<dbReference type="EMBL" id="AAXU02000001">
    <property type="protein sequence ID" value="EAZ79917.1"/>
    <property type="molecule type" value="Genomic_DNA"/>
</dbReference>